<evidence type="ECO:0000256" key="5">
    <source>
        <dbReference type="ARBA" id="ARBA00022833"/>
    </source>
</evidence>
<comment type="similarity">
    <text evidence="2 10">Belongs to the type IA topoisomerase family.</text>
</comment>
<dbReference type="GO" id="GO:0006265">
    <property type="term" value="P:DNA topological change"/>
    <property type="evidence" value="ECO:0007669"/>
    <property type="project" value="UniProtKB-UniRule"/>
</dbReference>
<evidence type="ECO:0000313" key="13">
    <source>
        <dbReference type="EMBL" id="PIU02336.1"/>
    </source>
</evidence>
<comment type="subunit">
    <text evidence="10">Monomer.</text>
</comment>
<dbReference type="SMART" id="SM00436">
    <property type="entry name" value="TOP1Bc"/>
    <property type="match status" value="1"/>
</dbReference>
<dbReference type="GO" id="GO:0003917">
    <property type="term" value="F:DNA topoisomerase type I (single strand cut, ATP-independent) activity"/>
    <property type="evidence" value="ECO:0007669"/>
    <property type="project" value="UniProtKB-UniRule"/>
</dbReference>
<feature type="site" description="Interaction with DNA" evidence="10">
    <location>
        <position position="141"/>
    </location>
</feature>
<evidence type="ECO:0000256" key="7">
    <source>
        <dbReference type="ARBA" id="ARBA00023029"/>
    </source>
</evidence>
<dbReference type="PANTHER" id="PTHR42785:SF1">
    <property type="entry name" value="DNA TOPOISOMERASE"/>
    <property type="match status" value="1"/>
</dbReference>
<accession>A0A2M6XBJ8</accession>
<feature type="site" description="Interaction with DNA" evidence="10">
    <location>
        <position position="34"/>
    </location>
</feature>
<proteinExistence type="inferred from homology"/>
<evidence type="ECO:0000313" key="14">
    <source>
        <dbReference type="Proteomes" id="UP000231214"/>
    </source>
</evidence>
<dbReference type="GO" id="GO:0005694">
    <property type="term" value="C:chromosome"/>
    <property type="evidence" value="ECO:0007669"/>
    <property type="project" value="InterPro"/>
</dbReference>
<dbReference type="Gene3D" id="1.10.290.10">
    <property type="entry name" value="Topoisomerase I, domain 4"/>
    <property type="match status" value="1"/>
</dbReference>
<gene>
    <name evidence="10" type="primary">topA</name>
    <name evidence="13" type="ORF">COT66_00765</name>
</gene>
<dbReference type="EMBL" id="PEZK01000013">
    <property type="protein sequence ID" value="PIU02336.1"/>
    <property type="molecule type" value="Genomic_DNA"/>
</dbReference>
<feature type="site" description="Interaction with DNA" evidence="10">
    <location>
        <position position="140"/>
    </location>
</feature>
<keyword evidence="9 10" id="KW-0413">Isomerase</keyword>
<dbReference type="PROSITE" id="PS00396">
    <property type="entry name" value="TOPO_IA_1"/>
    <property type="match status" value="1"/>
</dbReference>
<dbReference type="InterPro" id="IPR013498">
    <property type="entry name" value="Topo_IA_Znf"/>
</dbReference>
<evidence type="ECO:0000256" key="6">
    <source>
        <dbReference type="ARBA" id="ARBA00022842"/>
    </source>
</evidence>
<dbReference type="InterPro" id="IPR023406">
    <property type="entry name" value="Topo_IA_AS"/>
</dbReference>
<dbReference type="CDD" id="cd00186">
    <property type="entry name" value="TOP1Ac"/>
    <property type="match status" value="1"/>
</dbReference>
<feature type="site" description="Interaction with DNA" evidence="10">
    <location>
        <position position="293"/>
    </location>
</feature>
<evidence type="ECO:0000256" key="10">
    <source>
        <dbReference type="HAMAP-Rule" id="MF_00952"/>
    </source>
</evidence>
<dbReference type="Pfam" id="PF01396">
    <property type="entry name" value="Zn_ribbon_Top1"/>
    <property type="match status" value="2"/>
</dbReference>
<dbReference type="InterPro" id="IPR005733">
    <property type="entry name" value="TopoI_bac-type"/>
</dbReference>
<dbReference type="NCBIfam" id="TIGR01051">
    <property type="entry name" value="topA_bact"/>
    <property type="match status" value="1"/>
</dbReference>
<feature type="site" description="Interaction with DNA" evidence="10">
    <location>
        <position position="144"/>
    </location>
</feature>
<dbReference type="GO" id="GO:0003677">
    <property type="term" value="F:DNA binding"/>
    <property type="evidence" value="ECO:0007669"/>
    <property type="project" value="UniProtKB-KW"/>
</dbReference>
<dbReference type="InterPro" id="IPR034149">
    <property type="entry name" value="TOPRIM_TopoI"/>
</dbReference>
<evidence type="ECO:0000256" key="2">
    <source>
        <dbReference type="ARBA" id="ARBA00009446"/>
    </source>
</evidence>
<dbReference type="SUPFAM" id="SSF57783">
    <property type="entry name" value="Zinc beta-ribbon"/>
    <property type="match status" value="1"/>
</dbReference>
<evidence type="ECO:0000256" key="1">
    <source>
        <dbReference type="ARBA" id="ARBA00000213"/>
    </source>
</evidence>
<dbReference type="HAMAP" id="MF_00952">
    <property type="entry name" value="Topoisom_1_prok"/>
    <property type="match status" value="1"/>
</dbReference>
<feature type="domain" description="Toprim" evidence="11">
    <location>
        <begin position="4"/>
        <end position="114"/>
    </location>
</feature>
<organism evidence="13 14">
    <name type="scientific">Candidatus Shapirobacteria bacterium CG09_land_8_20_14_0_10_49_15</name>
    <dbReference type="NCBI Taxonomy" id="1974482"/>
    <lineage>
        <taxon>Bacteria</taxon>
        <taxon>Candidatus Shapironibacteriota</taxon>
    </lineage>
</organism>
<dbReference type="AlphaFoldDB" id="A0A2M6XBJ8"/>
<dbReference type="PROSITE" id="PS52039">
    <property type="entry name" value="TOPO_IA_2"/>
    <property type="match status" value="1"/>
</dbReference>
<dbReference type="SMART" id="SM00493">
    <property type="entry name" value="TOPRIM"/>
    <property type="match status" value="1"/>
</dbReference>
<dbReference type="SUPFAM" id="SSF56712">
    <property type="entry name" value="Prokaryotic type I DNA topoisomerase"/>
    <property type="match status" value="1"/>
</dbReference>
<dbReference type="InterPro" id="IPR003602">
    <property type="entry name" value="Topo_IA_DNA-bd_dom"/>
</dbReference>
<dbReference type="Pfam" id="PF01751">
    <property type="entry name" value="Toprim"/>
    <property type="match status" value="1"/>
</dbReference>
<feature type="site" description="Interaction with DNA" evidence="10">
    <location>
        <position position="149"/>
    </location>
</feature>
<dbReference type="InterPro" id="IPR028612">
    <property type="entry name" value="Topoisom_1_IA"/>
</dbReference>
<dbReference type="InterPro" id="IPR013824">
    <property type="entry name" value="Topo_IA_cen_sub1"/>
</dbReference>
<dbReference type="InterPro" id="IPR023405">
    <property type="entry name" value="Topo_IA_core_domain"/>
</dbReference>
<comment type="caution">
    <text evidence="13">The sequence shown here is derived from an EMBL/GenBank/DDBJ whole genome shotgun (WGS) entry which is preliminary data.</text>
</comment>
<keyword evidence="5" id="KW-0862">Zinc</keyword>
<dbReference type="EC" id="5.6.2.1" evidence="10"/>
<dbReference type="Gene3D" id="2.70.20.10">
    <property type="entry name" value="Topoisomerase I, domain 3"/>
    <property type="match status" value="1"/>
</dbReference>
<dbReference type="InterPro" id="IPR003601">
    <property type="entry name" value="Topo_IA_2"/>
</dbReference>
<comment type="catalytic activity">
    <reaction evidence="1 10">
        <text>ATP-independent breakage of single-stranded DNA, followed by passage and rejoining.</text>
        <dbReference type="EC" id="5.6.2.1"/>
    </reaction>
</comment>
<evidence type="ECO:0000256" key="3">
    <source>
        <dbReference type="ARBA" id="ARBA00022723"/>
    </source>
</evidence>
<sequence length="666" mass="76643">MTKKTLIIVESPTKSRTLARFLGDGYELMATMGHLRNLPKTKLGVDVKGNFKPQYVLIESKKAVIDQLKKASRVAKQIFLATDPDREGEAIAWHTVKILGDTAAPIHRISFHEITRQAIEEALKHLGKIDMHLVDAQQARRVLDRLVGYQLSPLLWRKVRLGLSAGRVQSVALRLVVEREQEIGKFKSEEYWELWAELKGQPEPTFLAKLVKIEQKTAAVKNQTTAQKIVGELQKAAWQVAKIDRKEVHRASHPPFTTSTMQQRAAQKLYFSSRKTMQVAQQLYEQGLITYHRTDSFSLASQAVVQIRRYINSVYGANYLPLEPRVFKTRSKVAAQEAHEAIRPTRLKMPQEKLHRDEMRLYKLIFNRTVASQMAAAVYDQTKIHVQAGSQYRFLAEGRVIKFLGWLKIYSDKIARVSQVNQKAELPKLAEGEKLKLVKLDPQQKFTQPPARYNEASLIRALEQRGIGRPSTYAPIISTIQARQYVERKERIFSPTNLGVTVSNFLVRYFPEVFDYDFTAQLEDQLDEVARGERRWQPVIKEFYQPFTKQLAKVMKESQRVKIPVEKTDQKCPQCQKGDLIVRVGRFGKFLACSRFPECRYTSNFIEKIEGIKCPDCGGEVVIRKTRSKRQFFGCSRYPQCRWASWRDPRKMLAKKSAAKNKLTST</sequence>
<reference evidence="14" key="1">
    <citation type="submission" date="2017-09" db="EMBL/GenBank/DDBJ databases">
        <title>Depth-based differentiation of microbial function through sediment-hosted aquifers and enrichment of novel symbionts in the deep terrestrial subsurface.</title>
        <authorList>
            <person name="Probst A.J."/>
            <person name="Ladd B."/>
            <person name="Jarett J.K."/>
            <person name="Geller-Mcgrath D.E."/>
            <person name="Sieber C.M.K."/>
            <person name="Emerson J.B."/>
            <person name="Anantharaman K."/>
            <person name="Thomas B.C."/>
            <person name="Malmstrom R."/>
            <person name="Stieglmeier M."/>
            <person name="Klingl A."/>
            <person name="Woyke T."/>
            <person name="Ryan C.M."/>
            <person name="Banfield J.F."/>
        </authorList>
    </citation>
    <scope>NUCLEOTIDE SEQUENCE [LARGE SCALE GENOMIC DNA]</scope>
</reference>
<keyword evidence="8 10" id="KW-0238">DNA-binding</keyword>
<feature type="domain" description="Topo IA-type catalytic" evidence="12">
    <location>
        <begin position="130"/>
        <end position="551"/>
    </location>
</feature>
<dbReference type="CDD" id="cd03363">
    <property type="entry name" value="TOPRIM_TopoIA_TopoI"/>
    <property type="match status" value="1"/>
</dbReference>
<dbReference type="InterPro" id="IPR006171">
    <property type="entry name" value="TOPRIM_dom"/>
</dbReference>
<dbReference type="PRINTS" id="PR00417">
    <property type="entry name" value="PRTPISMRASEI"/>
</dbReference>
<dbReference type="InterPro" id="IPR013497">
    <property type="entry name" value="Topo_IA_cen"/>
</dbReference>
<keyword evidence="3" id="KW-0479">Metal-binding</keyword>
<evidence type="ECO:0000256" key="8">
    <source>
        <dbReference type="ARBA" id="ARBA00023125"/>
    </source>
</evidence>
<comment type="function">
    <text evidence="10">Releases the supercoiling and torsional tension of DNA, which is introduced during the DNA replication and transcription, by transiently cleaving and rejoining one strand of the DNA duplex. Introduces a single-strand break via transesterification at a target site in duplex DNA. The scissile phosphodiester is attacked by the catalytic tyrosine of the enzyme, resulting in the formation of a DNA-(5'-phosphotyrosyl)-enzyme intermediate and the expulsion of a 3'-OH DNA strand. The free DNA strand then undergoes passage around the unbroken strand, thus removing DNA supercoils. Finally, in the religation step, the DNA 3'-OH attacks the covalent intermediate to expel the active-site tyrosine and restore the DNA phosphodiester backbone.</text>
</comment>
<dbReference type="Gene3D" id="3.30.65.10">
    <property type="entry name" value="Bacterial Topoisomerase I, domain 1"/>
    <property type="match status" value="2"/>
</dbReference>
<dbReference type="PROSITE" id="PS50880">
    <property type="entry name" value="TOPRIM"/>
    <property type="match status" value="1"/>
</dbReference>
<name>A0A2M6XBJ8_9BACT</name>
<evidence type="ECO:0000259" key="12">
    <source>
        <dbReference type="PROSITE" id="PS52039"/>
    </source>
</evidence>
<keyword evidence="6" id="KW-0460">Magnesium</keyword>
<dbReference type="GO" id="GO:0008270">
    <property type="term" value="F:zinc ion binding"/>
    <property type="evidence" value="ECO:0007669"/>
    <property type="project" value="UniProtKB-KW"/>
</dbReference>
<feature type="region of interest" description="Interaction with DNA" evidence="10">
    <location>
        <begin position="164"/>
        <end position="169"/>
    </location>
</feature>
<dbReference type="InterPro" id="IPR000380">
    <property type="entry name" value="Topo_IA"/>
</dbReference>
<dbReference type="Gene3D" id="1.10.460.10">
    <property type="entry name" value="Topoisomerase I, domain 2"/>
    <property type="match status" value="1"/>
</dbReference>
<dbReference type="InterPro" id="IPR013825">
    <property type="entry name" value="Topo_IA_cen_sub2"/>
</dbReference>
<feature type="site" description="Interaction with DNA" evidence="10">
    <location>
        <position position="156"/>
    </location>
</feature>
<dbReference type="Pfam" id="PF01131">
    <property type="entry name" value="Topoisom_bac"/>
    <property type="match status" value="1"/>
</dbReference>
<protein>
    <recommendedName>
        <fullName evidence="10">DNA topoisomerase 1</fullName>
        <ecNumber evidence="10">5.6.2.1</ecNumber>
    </recommendedName>
    <alternativeName>
        <fullName evidence="10">DNA topoisomerase I</fullName>
    </alternativeName>
</protein>
<feature type="site" description="Interaction with DNA" evidence="10">
    <location>
        <position position="483"/>
    </location>
</feature>
<evidence type="ECO:0000259" key="11">
    <source>
        <dbReference type="PROSITE" id="PS50880"/>
    </source>
</evidence>
<dbReference type="SMART" id="SM00437">
    <property type="entry name" value="TOP1Ac"/>
    <property type="match status" value="1"/>
</dbReference>
<keyword evidence="7 10" id="KW-0799">Topoisomerase</keyword>
<feature type="active site" description="O-(5'-phospho-DNA)-tyrosine intermediate" evidence="10">
    <location>
        <position position="291"/>
    </location>
</feature>
<dbReference type="Proteomes" id="UP000231214">
    <property type="component" value="Unassembled WGS sequence"/>
</dbReference>
<dbReference type="InterPro" id="IPR013826">
    <property type="entry name" value="Topo_IA_cen_sub3"/>
</dbReference>
<keyword evidence="4" id="KW-0863">Zinc-finger</keyword>
<dbReference type="PANTHER" id="PTHR42785">
    <property type="entry name" value="DNA TOPOISOMERASE, TYPE IA, CORE"/>
    <property type="match status" value="1"/>
</dbReference>
<evidence type="ECO:0000256" key="4">
    <source>
        <dbReference type="ARBA" id="ARBA00022771"/>
    </source>
</evidence>
<evidence type="ECO:0000256" key="9">
    <source>
        <dbReference type="ARBA" id="ARBA00023235"/>
    </source>
</evidence>
<dbReference type="Gene3D" id="3.40.50.140">
    <property type="match status" value="1"/>
</dbReference>